<accession>A0A7R8ZRW4</accession>
<gene>
    <name evidence="3" type="ORF">CTOB1V02_LOCUS7631</name>
</gene>
<dbReference type="OrthoDB" id="21449at2759"/>
<dbReference type="InterPro" id="IPR040214">
    <property type="entry name" value="BRD10"/>
</dbReference>
<dbReference type="AlphaFoldDB" id="A0A7R8ZRW4"/>
<evidence type="ECO:0000256" key="1">
    <source>
        <dbReference type="SAM" id="MobiDB-lite"/>
    </source>
</evidence>
<evidence type="ECO:0000259" key="2">
    <source>
        <dbReference type="Pfam" id="PF23450"/>
    </source>
</evidence>
<proteinExistence type="predicted"/>
<name>A0A7R8ZRW4_9CRUS</name>
<feature type="domain" description="Uncharacterized bromodomain-containing protein 10 helical" evidence="2">
    <location>
        <begin position="42"/>
        <end position="190"/>
    </location>
</feature>
<dbReference type="InterPro" id="IPR056522">
    <property type="entry name" value="KIAA2026_hel"/>
</dbReference>
<feature type="compositionally biased region" description="Basic and acidic residues" evidence="1">
    <location>
        <begin position="327"/>
        <end position="365"/>
    </location>
</feature>
<organism evidence="3">
    <name type="scientific">Cyprideis torosa</name>
    <dbReference type="NCBI Taxonomy" id="163714"/>
    <lineage>
        <taxon>Eukaryota</taxon>
        <taxon>Metazoa</taxon>
        <taxon>Ecdysozoa</taxon>
        <taxon>Arthropoda</taxon>
        <taxon>Crustacea</taxon>
        <taxon>Oligostraca</taxon>
        <taxon>Ostracoda</taxon>
        <taxon>Podocopa</taxon>
        <taxon>Podocopida</taxon>
        <taxon>Cytherocopina</taxon>
        <taxon>Cytheroidea</taxon>
        <taxon>Cytherideidae</taxon>
        <taxon>Cyprideis</taxon>
    </lineage>
</organism>
<feature type="region of interest" description="Disordered" evidence="1">
    <location>
        <begin position="289"/>
        <end position="365"/>
    </location>
</feature>
<dbReference type="PANTHER" id="PTHR31095">
    <property type="entry name" value="RIKEN CDNA 9930021J03 GENE"/>
    <property type="match status" value="1"/>
</dbReference>
<feature type="compositionally biased region" description="Acidic residues" evidence="1">
    <location>
        <begin position="312"/>
        <end position="326"/>
    </location>
</feature>
<sequence>MGKKMAQETARAKREEERKIVEWEQTEVMGAENMLQLKHMPEIPMLEHFLQITKDYFHLKEISIFTLERSIMLPRESSQFANLMTGLLSLGKSKDILSYSDWSERLEKRIEEIYEAFVKLKKDRRKMFEQKGVQSKFFDVLGEDFPFGFRARKFPFALVRARRFPKLHEMNYYQRAWLLLGLCDYLLKTRARPSLKTRVFDVAPVSELRAVTLGVDDASCTYYHFPSFAEGKNPAVRVYKIAKWIPPKLDVEYNPRILKHKKPIHLSTSESEDEISVKLPEWFIRRKKSEAANPKTSSGAASWVKATKEEGETLIEGETEKEEEGGERETVKEEEGGERETVKEEEGGERETVKEEEVGERETVKDLPLRPLPEVEPDKTFECVADSLDSLRELVKHFESKGCELSYTETALVRKLKALIEELEPSEYKLVESTRSLRTQLYADFMKFQQKLTVA</sequence>
<protein>
    <recommendedName>
        <fullName evidence="2">Uncharacterized bromodomain-containing protein 10 helical domain-containing protein</fullName>
    </recommendedName>
</protein>
<dbReference type="EMBL" id="OB662268">
    <property type="protein sequence ID" value="CAD7229765.1"/>
    <property type="molecule type" value="Genomic_DNA"/>
</dbReference>
<dbReference type="PANTHER" id="PTHR31095:SF3">
    <property type="entry name" value="RIKEN CDNA 9930021J03 GENE"/>
    <property type="match status" value="1"/>
</dbReference>
<dbReference type="Pfam" id="PF23450">
    <property type="entry name" value="KIAA2026_hel"/>
    <property type="match status" value="1"/>
</dbReference>
<evidence type="ECO:0000313" key="3">
    <source>
        <dbReference type="EMBL" id="CAD7229765.1"/>
    </source>
</evidence>
<reference evidence="3" key="1">
    <citation type="submission" date="2020-11" db="EMBL/GenBank/DDBJ databases">
        <authorList>
            <person name="Tran Van P."/>
        </authorList>
    </citation>
    <scope>NUCLEOTIDE SEQUENCE</scope>
</reference>